<evidence type="ECO:0000313" key="3">
    <source>
        <dbReference type="Proteomes" id="UP000887563"/>
    </source>
</evidence>
<protein>
    <submittedName>
        <fullName evidence="4">Uncharacterized protein</fullName>
    </submittedName>
</protein>
<feature type="coiled-coil region" evidence="1">
    <location>
        <begin position="267"/>
        <end position="401"/>
    </location>
</feature>
<organism evidence="3 4">
    <name type="scientific">Meloidogyne incognita</name>
    <name type="common">Southern root-knot nematode worm</name>
    <name type="synonym">Oxyuris incognita</name>
    <dbReference type="NCBI Taxonomy" id="6306"/>
    <lineage>
        <taxon>Eukaryota</taxon>
        <taxon>Metazoa</taxon>
        <taxon>Ecdysozoa</taxon>
        <taxon>Nematoda</taxon>
        <taxon>Chromadorea</taxon>
        <taxon>Rhabditida</taxon>
        <taxon>Tylenchina</taxon>
        <taxon>Tylenchomorpha</taxon>
        <taxon>Tylenchoidea</taxon>
        <taxon>Meloidogynidae</taxon>
        <taxon>Meloidogyninae</taxon>
        <taxon>Meloidogyne</taxon>
        <taxon>Meloidogyne incognita group</taxon>
    </lineage>
</organism>
<evidence type="ECO:0000256" key="2">
    <source>
        <dbReference type="SAM" id="MobiDB-lite"/>
    </source>
</evidence>
<evidence type="ECO:0000313" key="4">
    <source>
        <dbReference type="WBParaSite" id="Minc3s01319g22735"/>
    </source>
</evidence>
<evidence type="ECO:0000256" key="1">
    <source>
        <dbReference type="SAM" id="Coils"/>
    </source>
</evidence>
<feature type="region of interest" description="Disordered" evidence="2">
    <location>
        <begin position="608"/>
        <end position="630"/>
    </location>
</feature>
<proteinExistence type="predicted"/>
<dbReference type="Gene3D" id="3.30.457.60">
    <property type="match status" value="1"/>
</dbReference>
<name>A0A914M8R3_MELIC</name>
<sequence>MSSEDQDISRIFSQKVERRFQRDFGRFIGGGHHSSRYTSTPNELKRITQSTDNSLNVKLIEAKEEIDSLSRKLNSKNEEIERLKAVENTSKAKIDELNIQLNELKMEIDKGKRKSFDFSEDKDKGFMEGKSSCLSKQFSKEKLLLSDYRNALSKYKTWTEFAGKQLNEMKIILKEIGGWTEAIRYRIYFAYRGIAPEMVTDEMVTSLSTGSVINYPGNIENIEGITASEYRPRFHCVSTQTEGTSLSSEENKFAKPLPPQTSSSDGMSANELRLLDCERQIEQLEIQNAQMREQLIIFGDRAKNVELLEEQKDDLKLQLSILVRQNQKLLDEQEQFKSAFSGGEEQLRLKNEHLTKRLKILEDQREGLSLAESRRIAKIFKQKYEKEMAQLRSKLEEYEKGSDTTRICRFVQRNPLDEAHDDHLVKQVAAEATAATKFGVNSLKRRKMEDDIDSSQPANNSDLTFLVEEEENEEDPSTIRELRLQLANVKTLVEQNEQSNSEYLAQYKEFVKLLCGYDIRFGEDGFCEAENILSKDCTFLFQKQQIPLDVECTSSTQITTGAGIDLLDSESARQWKDVLENYLIRYQSIPAFLSAVTIALVESPETPVSSSRQSSIEEITSSHNSNIDDE</sequence>
<dbReference type="WBParaSite" id="Minc3s01319g22735">
    <property type="protein sequence ID" value="Minc3s01319g22735"/>
    <property type="gene ID" value="Minc3s01319g22735"/>
</dbReference>
<accession>A0A914M8R3</accession>
<dbReference type="AlphaFoldDB" id="A0A914M8R3"/>
<dbReference type="Proteomes" id="UP000887563">
    <property type="component" value="Unplaced"/>
</dbReference>
<feature type="region of interest" description="Disordered" evidence="2">
    <location>
        <begin position="243"/>
        <end position="267"/>
    </location>
</feature>
<reference evidence="4" key="1">
    <citation type="submission" date="2022-11" db="UniProtKB">
        <authorList>
            <consortium name="WormBaseParasite"/>
        </authorList>
    </citation>
    <scope>IDENTIFICATION</scope>
</reference>
<feature type="coiled-coil region" evidence="1">
    <location>
        <begin position="52"/>
        <end position="114"/>
    </location>
</feature>
<keyword evidence="3" id="KW-1185">Reference proteome</keyword>
<keyword evidence="1" id="KW-0175">Coiled coil</keyword>